<dbReference type="InterPro" id="IPR015421">
    <property type="entry name" value="PyrdxlP-dep_Trfase_major"/>
</dbReference>
<reference evidence="7 8" key="1">
    <citation type="submission" date="2020-08" db="EMBL/GenBank/DDBJ databases">
        <title>Genomic Encyclopedia of Type Strains, Phase IV (KMG-IV): sequencing the most valuable type-strain genomes for metagenomic binning, comparative biology and taxonomic classification.</title>
        <authorList>
            <person name="Goeker M."/>
        </authorList>
    </citation>
    <scope>NUCLEOTIDE SEQUENCE [LARGE SCALE GENOMIC DNA]</scope>
    <source>
        <strain evidence="7 8">DSM 12141</strain>
    </source>
</reference>
<evidence type="ECO:0000256" key="5">
    <source>
        <dbReference type="ARBA" id="ARBA00023163"/>
    </source>
</evidence>
<dbReference type="InterPro" id="IPR051446">
    <property type="entry name" value="HTH_trans_reg/aminotransferase"/>
</dbReference>
<dbReference type="InterPro" id="IPR036390">
    <property type="entry name" value="WH_DNA-bd_sf"/>
</dbReference>
<dbReference type="SUPFAM" id="SSF46785">
    <property type="entry name" value="Winged helix' DNA-binding domain"/>
    <property type="match status" value="1"/>
</dbReference>
<keyword evidence="2" id="KW-0663">Pyridoxal phosphate</keyword>
<dbReference type="InterPro" id="IPR015424">
    <property type="entry name" value="PyrdxlP-dep_Trfase"/>
</dbReference>
<feature type="domain" description="HTH gntR-type" evidence="6">
    <location>
        <begin position="22"/>
        <end position="90"/>
    </location>
</feature>
<dbReference type="SUPFAM" id="SSF53383">
    <property type="entry name" value="PLP-dependent transferases"/>
    <property type="match status" value="1"/>
</dbReference>
<name>A0A7W9TQ01_CASDE</name>
<dbReference type="InterPro" id="IPR004839">
    <property type="entry name" value="Aminotransferase_I/II_large"/>
</dbReference>
<evidence type="ECO:0000313" key="7">
    <source>
        <dbReference type="EMBL" id="MBB6083667.1"/>
    </source>
</evidence>
<evidence type="ECO:0000259" key="6">
    <source>
        <dbReference type="PROSITE" id="PS50949"/>
    </source>
</evidence>
<proteinExistence type="inferred from homology"/>
<dbReference type="Gene3D" id="1.10.10.10">
    <property type="entry name" value="Winged helix-like DNA-binding domain superfamily/Winged helix DNA-binding domain"/>
    <property type="match status" value="1"/>
</dbReference>
<comment type="similarity">
    <text evidence="1">In the C-terminal section; belongs to the class-I pyridoxal-phosphate-dependent aminotransferase family.</text>
</comment>
<comment type="caution">
    <text evidence="7">The sequence shown here is derived from an EMBL/GenBank/DDBJ whole genome shotgun (WGS) entry which is preliminary data.</text>
</comment>
<evidence type="ECO:0000256" key="4">
    <source>
        <dbReference type="ARBA" id="ARBA00023125"/>
    </source>
</evidence>
<dbReference type="CDD" id="cd00609">
    <property type="entry name" value="AAT_like"/>
    <property type="match status" value="1"/>
</dbReference>
<dbReference type="Proteomes" id="UP000541136">
    <property type="component" value="Unassembled WGS sequence"/>
</dbReference>
<dbReference type="Pfam" id="PF00155">
    <property type="entry name" value="Aminotran_1_2"/>
    <property type="match status" value="1"/>
</dbReference>
<dbReference type="AlphaFoldDB" id="A0A7W9TQ01"/>
<dbReference type="GO" id="GO:0003700">
    <property type="term" value="F:DNA-binding transcription factor activity"/>
    <property type="evidence" value="ECO:0007669"/>
    <property type="project" value="InterPro"/>
</dbReference>
<evidence type="ECO:0000256" key="1">
    <source>
        <dbReference type="ARBA" id="ARBA00005384"/>
    </source>
</evidence>
<dbReference type="EMBL" id="JACHIB010000008">
    <property type="protein sequence ID" value="MBB6083667.1"/>
    <property type="molecule type" value="Genomic_DNA"/>
</dbReference>
<dbReference type="SMART" id="SM00345">
    <property type="entry name" value="HTH_GNTR"/>
    <property type="match status" value="1"/>
</dbReference>
<evidence type="ECO:0000256" key="3">
    <source>
        <dbReference type="ARBA" id="ARBA00023015"/>
    </source>
</evidence>
<gene>
    <name evidence="7" type="ORF">HNR28_001706</name>
</gene>
<dbReference type="RefSeq" id="WP_151024787.1">
    <property type="nucleotide sequence ID" value="NZ_JACHIB010000008.1"/>
</dbReference>
<keyword evidence="4 7" id="KW-0238">DNA-binding</keyword>
<dbReference type="PROSITE" id="PS50949">
    <property type="entry name" value="HTH_GNTR"/>
    <property type="match status" value="1"/>
</dbReference>
<evidence type="ECO:0000256" key="2">
    <source>
        <dbReference type="ARBA" id="ARBA00022898"/>
    </source>
</evidence>
<dbReference type="InterPro" id="IPR015422">
    <property type="entry name" value="PyrdxlP-dep_Trfase_small"/>
</dbReference>
<keyword evidence="5" id="KW-0804">Transcription</keyword>
<protein>
    <submittedName>
        <fullName evidence="7">DNA-binding transcriptional MocR family regulator</fullName>
    </submittedName>
</protein>
<evidence type="ECO:0000313" key="8">
    <source>
        <dbReference type="Proteomes" id="UP000541136"/>
    </source>
</evidence>
<dbReference type="Gene3D" id="3.40.640.10">
    <property type="entry name" value="Type I PLP-dependent aspartate aminotransferase-like (Major domain)"/>
    <property type="match status" value="1"/>
</dbReference>
<dbReference type="PANTHER" id="PTHR46577:SF1">
    <property type="entry name" value="HTH-TYPE TRANSCRIPTIONAL REGULATORY PROTEIN GABR"/>
    <property type="match status" value="1"/>
</dbReference>
<dbReference type="GO" id="GO:0003677">
    <property type="term" value="F:DNA binding"/>
    <property type="evidence" value="ECO:0007669"/>
    <property type="project" value="UniProtKB-KW"/>
</dbReference>
<dbReference type="GO" id="GO:0030170">
    <property type="term" value="F:pyridoxal phosphate binding"/>
    <property type="evidence" value="ECO:0007669"/>
    <property type="project" value="InterPro"/>
</dbReference>
<sequence>MPVKSNIDTISILETFLVEGSGLKYKRLAQGIEESIRNGTLKPGAKLPPHRILADKLGITPGTVSRAYGELERMGRVVARVGDGTFVREQSQERPKEMGFRNFVDGADVCNDMSRNMHIPGNEVELLARSLRQLSDESECLRELTLYAPDAGLPRHRQAGATWLSHDEFHAQAQQVVCVNGSQHGLLVVLMAMLRAGDTLVTEHLTYPGLISAARLLGIKVLGLDMDEEGLLPESLEELCRCNRVVALYCTPTLQNPSTAVMSLARRQEIARICRAHNLFVIEDETHAVLMRQRPLPISHLLPERGILIGGMSKAVAAGLRVGYVHAPVSMVGRISASVRNSCWMATPLPLELASRWIQDGTARTLLTQQVAEIERRQSLVIDLLHTLTYRTHPCCPHVWVEVPAPWRAIEIEHDLRKRQHLISTAEAFSVGRGALPQYIRASVSNAPGGDQALREGFAALADVLRNGPDEARTMRT</sequence>
<dbReference type="CDD" id="cd07377">
    <property type="entry name" value="WHTH_GntR"/>
    <property type="match status" value="1"/>
</dbReference>
<dbReference type="Pfam" id="PF00392">
    <property type="entry name" value="GntR"/>
    <property type="match status" value="1"/>
</dbReference>
<dbReference type="InterPro" id="IPR036388">
    <property type="entry name" value="WH-like_DNA-bd_sf"/>
</dbReference>
<dbReference type="PANTHER" id="PTHR46577">
    <property type="entry name" value="HTH-TYPE TRANSCRIPTIONAL REGULATORY PROTEIN GABR"/>
    <property type="match status" value="1"/>
</dbReference>
<dbReference type="InterPro" id="IPR000524">
    <property type="entry name" value="Tscrpt_reg_HTH_GntR"/>
</dbReference>
<keyword evidence="3" id="KW-0805">Transcription regulation</keyword>
<accession>A0A7W9TQ01</accession>
<organism evidence="7 8">
    <name type="scientific">Castellaniella defragrans</name>
    <name type="common">Alcaligenes defragrans</name>
    <dbReference type="NCBI Taxonomy" id="75697"/>
    <lineage>
        <taxon>Bacteria</taxon>
        <taxon>Pseudomonadati</taxon>
        <taxon>Pseudomonadota</taxon>
        <taxon>Betaproteobacteria</taxon>
        <taxon>Burkholderiales</taxon>
        <taxon>Alcaligenaceae</taxon>
        <taxon>Castellaniella</taxon>
    </lineage>
</organism>
<dbReference type="Gene3D" id="3.90.1150.10">
    <property type="entry name" value="Aspartate Aminotransferase, domain 1"/>
    <property type="match status" value="1"/>
</dbReference>